<dbReference type="GO" id="GO:0003677">
    <property type="term" value="F:DNA binding"/>
    <property type="evidence" value="ECO:0007669"/>
    <property type="project" value="UniProtKB-KW"/>
</dbReference>
<keyword evidence="2" id="KW-0805">Transcription regulation</keyword>
<dbReference type="OrthoDB" id="897584at2759"/>
<name>A0A8S0U152_OLEEU</name>
<dbReference type="InterPro" id="IPR015300">
    <property type="entry name" value="DNA-bd_pseudobarrel_sf"/>
</dbReference>
<evidence type="ECO:0000256" key="3">
    <source>
        <dbReference type="ARBA" id="ARBA00023125"/>
    </source>
</evidence>
<keyword evidence="8" id="KW-1185">Reference proteome</keyword>
<dbReference type="Gramene" id="OE9A090549T1">
    <property type="protein sequence ID" value="OE9A090549C1"/>
    <property type="gene ID" value="OE9A090549"/>
</dbReference>
<dbReference type="SUPFAM" id="SSF101936">
    <property type="entry name" value="DNA-binding pseudobarrel domain"/>
    <property type="match status" value="2"/>
</dbReference>
<evidence type="ECO:0000259" key="6">
    <source>
        <dbReference type="PROSITE" id="PS50863"/>
    </source>
</evidence>
<dbReference type="GO" id="GO:0005634">
    <property type="term" value="C:nucleus"/>
    <property type="evidence" value="ECO:0007669"/>
    <property type="project" value="UniProtKB-SubCell"/>
</dbReference>
<organism evidence="7 8">
    <name type="scientific">Olea europaea subsp. europaea</name>
    <dbReference type="NCBI Taxonomy" id="158383"/>
    <lineage>
        <taxon>Eukaryota</taxon>
        <taxon>Viridiplantae</taxon>
        <taxon>Streptophyta</taxon>
        <taxon>Embryophyta</taxon>
        <taxon>Tracheophyta</taxon>
        <taxon>Spermatophyta</taxon>
        <taxon>Magnoliopsida</taxon>
        <taxon>eudicotyledons</taxon>
        <taxon>Gunneridae</taxon>
        <taxon>Pentapetalae</taxon>
        <taxon>asterids</taxon>
        <taxon>lamiids</taxon>
        <taxon>Lamiales</taxon>
        <taxon>Oleaceae</taxon>
        <taxon>Oleeae</taxon>
        <taxon>Olea</taxon>
    </lineage>
</organism>
<evidence type="ECO:0000256" key="2">
    <source>
        <dbReference type="ARBA" id="ARBA00023015"/>
    </source>
</evidence>
<dbReference type="CDD" id="cd10017">
    <property type="entry name" value="B3_DNA"/>
    <property type="match status" value="2"/>
</dbReference>
<sequence>MARTSKSQKKKNPSPFVFRFFKIMFGDGYSDVLYLPPIFVQKVQQFIGQHTLLVDSTGRQWPVKISSIDGYLAFKKGWHEFAIDHGLEVGHLLIFSYIKGGNFDVRIYGRSGREIVNFNSRRGIEKKKSRQGQEKILLKNPFGKVPNMETKSAQVALQAMKDMSSGLDSDVAVSFLLLEVKFLSYLELPIFLPPIEGENEGGHGLVVYLRDSASRLWPMLQTTIFSITSFSDGWKQFCEKNNVKTGDSCKLKHEKSIRGSIYRVDVIKKPVV</sequence>
<evidence type="ECO:0000256" key="1">
    <source>
        <dbReference type="ARBA" id="ARBA00004123"/>
    </source>
</evidence>
<dbReference type="InterPro" id="IPR003340">
    <property type="entry name" value="B3_DNA-bd"/>
</dbReference>
<dbReference type="InterPro" id="IPR050655">
    <property type="entry name" value="Plant_B3_domain"/>
</dbReference>
<dbReference type="Gene3D" id="2.40.330.10">
    <property type="entry name" value="DNA-binding pseudobarrel domain"/>
    <property type="match status" value="2"/>
</dbReference>
<evidence type="ECO:0000313" key="7">
    <source>
        <dbReference type="EMBL" id="CAA3010973.1"/>
    </source>
</evidence>
<evidence type="ECO:0000256" key="4">
    <source>
        <dbReference type="ARBA" id="ARBA00023163"/>
    </source>
</evidence>
<dbReference type="EMBL" id="CACTIH010007354">
    <property type="protein sequence ID" value="CAA3010973.1"/>
    <property type="molecule type" value="Genomic_DNA"/>
</dbReference>
<gene>
    <name evidence="7" type="ORF">OLEA9_A090549</name>
</gene>
<reference evidence="7 8" key="1">
    <citation type="submission" date="2019-12" db="EMBL/GenBank/DDBJ databases">
        <authorList>
            <person name="Alioto T."/>
            <person name="Alioto T."/>
            <person name="Gomez Garrido J."/>
        </authorList>
    </citation>
    <scope>NUCLEOTIDE SEQUENCE [LARGE SCALE GENOMIC DNA]</scope>
</reference>
<evidence type="ECO:0000256" key="5">
    <source>
        <dbReference type="ARBA" id="ARBA00023242"/>
    </source>
</evidence>
<proteinExistence type="predicted"/>
<keyword evidence="5" id="KW-0539">Nucleus</keyword>
<dbReference type="Pfam" id="PF02362">
    <property type="entry name" value="B3"/>
    <property type="match status" value="2"/>
</dbReference>
<keyword evidence="3" id="KW-0238">DNA-binding</keyword>
<dbReference type="Proteomes" id="UP000594638">
    <property type="component" value="Unassembled WGS sequence"/>
</dbReference>
<dbReference type="PANTHER" id="PTHR31920">
    <property type="entry name" value="B3 DOMAIN-CONTAINING"/>
    <property type="match status" value="1"/>
</dbReference>
<feature type="domain" description="TF-B3" evidence="6">
    <location>
        <begin position="18"/>
        <end position="111"/>
    </location>
</feature>
<accession>A0A8S0U152</accession>
<dbReference type="PROSITE" id="PS50863">
    <property type="entry name" value="B3"/>
    <property type="match status" value="2"/>
</dbReference>
<evidence type="ECO:0000313" key="8">
    <source>
        <dbReference type="Proteomes" id="UP000594638"/>
    </source>
</evidence>
<comment type="caution">
    <text evidence="7">The sequence shown here is derived from an EMBL/GenBank/DDBJ whole genome shotgun (WGS) entry which is preliminary data.</text>
</comment>
<dbReference type="PANTHER" id="PTHR31920:SF112">
    <property type="entry name" value="TF-B3 DOMAIN-CONTAINING PROTEIN"/>
    <property type="match status" value="1"/>
</dbReference>
<feature type="domain" description="TF-B3" evidence="6">
    <location>
        <begin position="207"/>
        <end position="270"/>
    </location>
</feature>
<keyword evidence="4" id="KW-0804">Transcription</keyword>
<dbReference type="SMART" id="SM01019">
    <property type="entry name" value="B3"/>
    <property type="match status" value="2"/>
</dbReference>
<protein>
    <submittedName>
        <fullName evidence="7">B3 domain-containing Os02g0598200-like</fullName>
    </submittedName>
</protein>
<dbReference type="AlphaFoldDB" id="A0A8S0U152"/>
<comment type="subcellular location">
    <subcellularLocation>
        <location evidence="1">Nucleus</location>
    </subcellularLocation>
</comment>